<dbReference type="Pfam" id="PF07993">
    <property type="entry name" value="NAD_binding_4"/>
    <property type="match status" value="1"/>
</dbReference>
<dbReference type="GO" id="GO:0102965">
    <property type="term" value="F:alcohol-forming long-chain fatty acyl-CoA reductase activity"/>
    <property type="evidence" value="ECO:0007669"/>
    <property type="project" value="UniProtKB-EC"/>
</dbReference>
<dbReference type="GO" id="GO:0005777">
    <property type="term" value="C:peroxisome"/>
    <property type="evidence" value="ECO:0007669"/>
    <property type="project" value="TreeGrafter"/>
</dbReference>
<evidence type="ECO:0000313" key="13">
    <source>
        <dbReference type="Proteomes" id="UP000322000"/>
    </source>
</evidence>
<name>A0A7E5WH45_TRINI</name>
<protein>
    <recommendedName>
        <fullName evidence="10">Fatty acyl-CoA reductase</fullName>
        <ecNumber evidence="10">1.2.1.84</ecNumber>
    </recommendedName>
</protein>
<evidence type="ECO:0000256" key="7">
    <source>
        <dbReference type="ARBA" id="ARBA00023098"/>
    </source>
</evidence>
<keyword evidence="4 10" id="KW-0812">Transmembrane</keyword>
<evidence type="ECO:0000313" key="14">
    <source>
        <dbReference type="RefSeq" id="XP_026740050.1"/>
    </source>
</evidence>
<evidence type="ECO:0000256" key="3">
    <source>
        <dbReference type="ARBA" id="ARBA00022516"/>
    </source>
</evidence>
<evidence type="ECO:0000256" key="5">
    <source>
        <dbReference type="ARBA" id="ARBA00022857"/>
    </source>
</evidence>
<dbReference type="Pfam" id="PF03015">
    <property type="entry name" value="Sterile"/>
    <property type="match status" value="1"/>
</dbReference>
<dbReference type="InterPro" id="IPR036291">
    <property type="entry name" value="NAD(P)-bd_dom_sf"/>
</dbReference>
<dbReference type="CDD" id="cd05236">
    <property type="entry name" value="FAR-N_SDR_e"/>
    <property type="match status" value="1"/>
</dbReference>
<dbReference type="RefSeq" id="XP_026740050.1">
    <property type="nucleotide sequence ID" value="XM_026884249.1"/>
</dbReference>
<dbReference type="SUPFAM" id="SSF51735">
    <property type="entry name" value="NAD(P)-binding Rossmann-fold domains"/>
    <property type="match status" value="1"/>
</dbReference>
<evidence type="ECO:0000256" key="4">
    <source>
        <dbReference type="ARBA" id="ARBA00022692"/>
    </source>
</evidence>
<evidence type="ECO:0000256" key="6">
    <source>
        <dbReference type="ARBA" id="ARBA00022989"/>
    </source>
</evidence>
<evidence type="ECO:0000259" key="11">
    <source>
        <dbReference type="Pfam" id="PF03015"/>
    </source>
</evidence>
<evidence type="ECO:0000256" key="9">
    <source>
        <dbReference type="ARBA" id="ARBA00052530"/>
    </source>
</evidence>
<dbReference type="Gene3D" id="3.40.50.720">
    <property type="entry name" value="NAD(P)-binding Rossmann-like Domain"/>
    <property type="match status" value="1"/>
</dbReference>
<keyword evidence="7 10" id="KW-0443">Lipid metabolism</keyword>
<keyword evidence="5 10" id="KW-0521">NADP</keyword>
<proteinExistence type="inferred from homology"/>
<sequence>MVEVEEMDVAQVAELKMKARLKPVHEATIRFNSPVQKFYENKTIFITGGTGFLGKQLIEKLLRATKIAKIFILVRTKKGKAIEERLQDMLKDPVFDLAKEACPEYLSKLVLVPGDVSELKLGISDKDWKTVAEETEIIFHLAATTRFDDPLRVATFINVRGAREALILGKDCKNLKSFVHVSTAYSNACASMIDNEVNEQFYKSPMDPEVLIRMAETMDDERIQNITPSLIKDWPNTYSFAKAVAEQTVTQYAADLPLCVVRPAIVVAAALEPGPGWIDISNVFGASAIIVGPGLGLVRVIYASHDAKVGLIPVDYVNNSIITAAWETAKNKEDGELKTKIYNVAPSRNPPLWGNLSEIFTSFRFIYAAPQSIWYNFAWQTTNNFLFFVYSWFLHLIPAYLIDGICLILGKERRFVKLYKKVYKMSKALSYFTTHNWRFVDGNTEALYNGLSEVDKVIFDFDVMTIDWREYMLKWIIGLRKYVIKDGLKGSKYGARKQFIFLFVNIFASILYFYALLKLVLFAFYVVSSIFSLVLYPFN</sequence>
<keyword evidence="8 10" id="KW-0472">Membrane</keyword>
<organism evidence="13 14">
    <name type="scientific">Trichoplusia ni</name>
    <name type="common">Cabbage looper</name>
    <dbReference type="NCBI Taxonomy" id="7111"/>
    <lineage>
        <taxon>Eukaryota</taxon>
        <taxon>Metazoa</taxon>
        <taxon>Ecdysozoa</taxon>
        <taxon>Arthropoda</taxon>
        <taxon>Hexapoda</taxon>
        <taxon>Insecta</taxon>
        <taxon>Pterygota</taxon>
        <taxon>Neoptera</taxon>
        <taxon>Endopterygota</taxon>
        <taxon>Lepidoptera</taxon>
        <taxon>Glossata</taxon>
        <taxon>Ditrysia</taxon>
        <taxon>Noctuoidea</taxon>
        <taxon>Noctuidae</taxon>
        <taxon>Plusiinae</taxon>
        <taxon>Trichoplusia</taxon>
    </lineage>
</organism>
<dbReference type="OrthoDB" id="429813at2759"/>
<evidence type="ECO:0000256" key="2">
    <source>
        <dbReference type="ARBA" id="ARBA00005928"/>
    </source>
</evidence>
<dbReference type="GO" id="GO:0080019">
    <property type="term" value="F:alcohol-forming very long-chain fatty acyl-CoA reductase activity"/>
    <property type="evidence" value="ECO:0007669"/>
    <property type="project" value="InterPro"/>
</dbReference>
<dbReference type="InterPro" id="IPR026055">
    <property type="entry name" value="FAR"/>
</dbReference>
<dbReference type="AlphaFoldDB" id="A0A7E5WH45"/>
<reference evidence="14" key="1">
    <citation type="submission" date="2025-08" db="UniProtKB">
        <authorList>
            <consortium name="RefSeq"/>
        </authorList>
    </citation>
    <scope>IDENTIFICATION</scope>
</reference>
<comment type="catalytic activity">
    <reaction evidence="9 10">
        <text>a long-chain fatty acyl-CoA + 2 NADPH + 2 H(+) = a long-chain primary fatty alcohol + 2 NADP(+) + CoA</text>
        <dbReference type="Rhea" id="RHEA:52716"/>
        <dbReference type="ChEBI" id="CHEBI:15378"/>
        <dbReference type="ChEBI" id="CHEBI:57287"/>
        <dbReference type="ChEBI" id="CHEBI:57783"/>
        <dbReference type="ChEBI" id="CHEBI:58349"/>
        <dbReference type="ChEBI" id="CHEBI:77396"/>
        <dbReference type="ChEBI" id="CHEBI:83139"/>
        <dbReference type="EC" id="1.2.1.84"/>
    </reaction>
</comment>
<feature type="transmembrane region" description="Helical" evidence="10">
    <location>
        <begin position="522"/>
        <end position="538"/>
    </location>
</feature>
<comment type="function">
    <text evidence="10">Catalyzes the reduction of fatty acyl-CoA to fatty alcohols.</text>
</comment>
<evidence type="ECO:0000256" key="1">
    <source>
        <dbReference type="ARBA" id="ARBA00004141"/>
    </source>
</evidence>
<dbReference type="InParanoid" id="A0A7E5WH45"/>
<keyword evidence="3 10" id="KW-0444">Lipid biosynthesis</keyword>
<dbReference type="KEGG" id="tnl:113502605"/>
<feature type="domain" description="Thioester reductase (TE)" evidence="12">
    <location>
        <begin position="46"/>
        <end position="321"/>
    </location>
</feature>
<dbReference type="InterPro" id="IPR013120">
    <property type="entry name" value="FAR_NAD-bd"/>
</dbReference>
<gene>
    <name evidence="14" type="primary">LOC113502605</name>
</gene>
<dbReference type="GeneID" id="113502605"/>
<dbReference type="PANTHER" id="PTHR11011">
    <property type="entry name" value="MALE STERILITY PROTEIN 2-RELATED"/>
    <property type="match status" value="1"/>
</dbReference>
<dbReference type="CDD" id="cd09071">
    <property type="entry name" value="FAR_C"/>
    <property type="match status" value="1"/>
</dbReference>
<comment type="similarity">
    <text evidence="2 10">Belongs to the fatty acyl-CoA reductase family.</text>
</comment>
<evidence type="ECO:0000256" key="10">
    <source>
        <dbReference type="RuleBase" id="RU363097"/>
    </source>
</evidence>
<dbReference type="InterPro" id="IPR033640">
    <property type="entry name" value="FAR_C"/>
</dbReference>
<evidence type="ECO:0000259" key="12">
    <source>
        <dbReference type="Pfam" id="PF07993"/>
    </source>
</evidence>
<dbReference type="GO" id="GO:0016020">
    <property type="term" value="C:membrane"/>
    <property type="evidence" value="ECO:0007669"/>
    <property type="project" value="UniProtKB-SubCell"/>
</dbReference>
<feature type="transmembrane region" description="Helical" evidence="10">
    <location>
        <begin position="499"/>
        <end position="516"/>
    </location>
</feature>
<accession>A0A7E5WH45</accession>
<keyword evidence="6 10" id="KW-1133">Transmembrane helix</keyword>
<dbReference type="Proteomes" id="UP000322000">
    <property type="component" value="Chromosome 17"/>
</dbReference>
<dbReference type="EC" id="1.2.1.84" evidence="10"/>
<dbReference type="GO" id="GO:0035336">
    <property type="term" value="P:long-chain fatty-acyl-CoA metabolic process"/>
    <property type="evidence" value="ECO:0007669"/>
    <property type="project" value="TreeGrafter"/>
</dbReference>
<dbReference type="FunFam" id="3.40.50.720:FF:000143">
    <property type="entry name" value="Fatty acyl-CoA reductase"/>
    <property type="match status" value="1"/>
</dbReference>
<feature type="transmembrane region" description="Helical" evidence="10">
    <location>
        <begin position="385"/>
        <end position="410"/>
    </location>
</feature>
<evidence type="ECO:0000256" key="8">
    <source>
        <dbReference type="ARBA" id="ARBA00023136"/>
    </source>
</evidence>
<feature type="domain" description="Fatty acyl-CoA reductase C-terminal" evidence="11">
    <location>
        <begin position="394"/>
        <end position="486"/>
    </location>
</feature>
<keyword evidence="13" id="KW-1185">Reference proteome</keyword>
<comment type="subcellular location">
    <subcellularLocation>
        <location evidence="1">Membrane</location>
        <topology evidence="1">Multi-pass membrane protein</topology>
    </subcellularLocation>
</comment>
<dbReference type="PANTHER" id="PTHR11011:SF60">
    <property type="entry name" value="FATTY ACYL-COA REDUCTASE-RELATED"/>
    <property type="match status" value="1"/>
</dbReference>
<keyword evidence="10" id="KW-0560">Oxidoreductase</keyword>